<evidence type="ECO:0000256" key="1">
    <source>
        <dbReference type="SAM" id="MobiDB-lite"/>
    </source>
</evidence>
<sequence>MVAVMNLSLAGLLWLGLASRGLALGIDEATDDLTLVERSDAEEVFTRDFDDELYEREFDEDLDERDIDDFELPLQVRGGASINYKERVITGPKNTVNKQPKQFSAAEMKAHEERTKNHISGPAPYRRGLNARGGASISFKEKVITGPKNTVNKQPKQFSAAEMKAHEERTKNHISGPAPYRRGLKARGGASINYKERVITGPKNTVNKQPKQFSAAEMKAHEERTKNHISGPAPYRRGLKARGGASINYKERVITGPKNTVNKQPKQFSAAEMKAHEERTKNHISGPAPYR</sequence>
<dbReference type="Proteomes" id="UP000754883">
    <property type="component" value="Unassembled WGS sequence"/>
</dbReference>
<feature type="chain" id="PRO_5040502843" evidence="2">
    <location>
        <begin position="24"/>
        <end position="291"/>
    </location>
</feature>
<dbReference type="OrthoDB" id="10351338at2759"/>
<reference evidence="3" key="1">
    <citation type="submission" date="2021-10" db="EMBL/GenBank/DDBJ databases">
        <authorList>
            <person name="Piombo E."/>
        </authorList>
    </citation>
    <scope>NUCLEOTIDE SEQUENCE</scope>
</reference>
<feature type="signal peptide" evidence="2">
    <location>
        <begin position="1"/>
        <end position="23"/>
    </location>
</feature>
<comment type="caution">
    <text evidence="3">The sequence shown here is derived from an EMBL/GenBank/DDBJ whole genome shotgun (WGS) entry which is preliminary data.</text>
</comment>
<proteinExistence type="predicted"/>
<accession>A0A9N9UK07</accession>
<dbReference type="EMBL" id="CABFNO020001473">
    <property type="protein sequence ID" value="CAG9990589.1"/>
    <property type="molecule type" value="Genomic_DNA"/>
</dbReference>
<feature type="region of interest" description="Disordered" evidence="1">
    <location>
        <begin position="256"/>
        <end position="291"/>
    </location>
</feature>
<name>A0A9N9UK07_9HYPO</name>
<feature type="compositionally biased region" description="Polar residues" evidence="1">
    <location>
        <begin position="257"/>
        <end position="267"/>
    </location>
</feature>
<evidence type="ECO:0000256" key="2">
    <source>
        <dbReference type="SAM" id="SignalP"/>
    </source>
</evidence>
<gene>
    <name evidence="3" type="ORF">CBYS24578_00013893</name>
</gene>
<evidence type="ECO:0000313" key="3">
    <source>
        <dbReference type="EMBL" id="CAG9990589.1"/>
    </source>
</evidence>
<keyword evidence="2" id="KW-0732">Signal</keyword>
<evidence type="ECO:0000313" key="4">
    <source>
        <dbReference type="Proteomes" id="UP000754883"/>
    </source>
</evidence>
<dbReference type="AlphaFoldDB" id="A0A9N9UK07"/>
<keyword evidence="4" id="KW-1185">Reference proteome</keyword>
<protein>
    <submittedName>
        <fullName evidence="3">Uncharacterized protein</fullName>
    </submittedName>
</protein>
<organism evidence="3 4">
    <name type="scientific">Clonostachys byssicola</name>
    <dbReference type="NCBI Taxonomy" id="160290"/>
    <lineage>
        <taxon>Eukaryota</taxon>
        <taxon>Fungi</taxon>
        <taxon>Dikarya</taxon>
        <taxon>Ascomycota</taxon>
        <taxon>Pezizomycotina</taxon>
        <taxon>Sordariomycetes</taxon>
        <taxon>Hypocreomycetidae</taxon>
        <taxon>Hypocreales</taxon>
        <taxon>Bionectriaceae</taxon>
        <taxon>Clonostachys</taxon>
    </lineage>
</organism>